<evidence type="ECO:0000313" key="1">
    <source>
        <dbReference type="EMBL" id="KAJ7652232.1"/>
    </source>
</evidence>
<organism evidence="1 2">
    <name type="scientific">Mycena rosella</name>
    <name type="common">Pink bonnet</name>
    <name type="synonym">Agaricus rosellus</name>
    <dbReference type="NCBI Taxonomy" id="1033263"/>
    <lineage>
        <taxon>Eukaryota</taxon>
        <taxon>Fungi</taxon>
        <taxon>Dikarya</taxon>
        <taxon>Basidiomycota</taxon>
        <taxon>Agaricomycotina</taxon>
        <taxon>Agaricomycetes</taxon>
        <taxon>Agaricomycetidae</taxon>
        <taxon>Agaricales</taxon>
        <taxon>Marasmiineae</taxon>
        <taxon>Mycenaceae</taxon>
        <taxon>Mycena</taxon>
    </lineage>
</organism>
<dbReference type="EMBL" id="JARKIE010000352">
    <property type="protein sequence ID" value="KAJ7652232.1"/>
    <property type="molecule type" value="Genomic_DNA"/>
</dbReference>
<sequence>MEWDEFKRKIMAQIMALYPGADGSVFHSDLERFLVKASRKPLTSEVDVGRYHRQFASIANRLIADNRMSEEEARYQYRRGS</sequence>
<name>A0AAD7CLJ4_MYCRO</name>
<reference evidence="1" key="1">
    <citation type="submission" date="2023-03" db="EMBL/GenBank/DDBJ databases">
        <title>Massive genome expansion in bonnet fungi (Mycena s.s.) driven by repeated elements and novel gene families across ecological guilds.</title>
        <authorList>
            <consortium name="Lawrence Berkeley National Laboratory"/>
            <person name="Harder C.B."/>
            <person name="Miyauchi S."/>
            <person name="Viragh M."/>
            <person name="Kuo A."/>
            <person name="Thoen E."/>
            <person name="Andreopoulos B."/>
            <person name="Lu D."/>
            <person name="Skrede I."/>
            <person name="Drula E."/>
            <person name="Henrissat B."/>
            <person name="Morin E."/>
            <person name="Kohler A."/>
            <person name="Barry K."/>
            <person name="LaButti K."/>
            <person name="Morin E."/>
            <person name="Salamov A."/>
            <person name="Lipzen A."/>
            <person name="Mereny Z."/>
            <person name="Hegedus B."/>
            <person name="Baldrian P."/>
            <person name="Stursova M."/>
            <person name="Weitz H."/>
            <person name="Taylor A."/>
            <person name="Grigoriev I.V."/>
            <person name="Nagy L.G."/>
            <person name="Martin F."/>
            <person name="Kauserud H."/>
        </authorList>
    </citation>
    <scope>NUCLEOTIDE SEQUENCE</scope>
    <source>
        <strain evidence="1">CBHHK067</strain>
    </source>
</reference>
<proteinExistence type="predicted"/>
<comment type="caution">
    <text evidence="1">The sequence shown here is derived from an EMBL/GenBank/DDBJ whole genome shotgun (WGS) entry which is preliminary data.</text>
</comment>
<accession>A0AAD7CLJ4</accession>
<protein>
    <submittedName>
        <fullName evidence="1">Uncharacterized protein</fullName>
    </submittedName>
</protein>
<gene>
    <name evidence="1" type="ORF">B0H17DRAFT_1101694</name>
</gene>
<dbReference type="Proteomes" id="UP001221757">
    <property type="component" value="Unassembled WGS sequence"/>
</dbReference>
<evidence type="ECO:0000313" key="2">
    <source>
        <dbReference type="Proteomes" id="UP001221757"/>
    </source>
</evidence>
<keyword evidence="2" id="KW-1185">Reference proteome</keyword>
<dbReference type="AlphaFoldDB" id="A0AAD7CLJ4"/>